<dbReference type="EMBL" id="JASDAP010000008">
    <property type="protein sequence ID" value="KAK1898079.1"/>
    <property type="molecule type" value="Genomic_DNA"/>
</dbReference>
<evidence type="ECO:0000313" key="1">
    <source>
        <dbReference type="EMBL" id="KAK1898079.1"/>
    </source>
</evidence>
<reference evidence="1" key="1">
    <citation type="submission" date="2023-04" db="EMBL/GenBank/DDBJ databases">
        <title>Chromosome-level genome of Chaenocephalus aceratus.</title>
        <authorList>
            <person name="Park H."/>
        </authorList>
    </citation>
    <scope>NUCLEOTIDE SEQUENCE</scope>
    <source>
        <strain evidence="1">DE</strain>
        <tissue evidence="1">Muscle</tissue>
    </source>
</reference>
<proteinExistence type="predicted"/>
<organism evidence="1 2">
    <name type="scientific">Dissostichus eleginoides</name>
    <name type="common">Patagonian toothfish</name>
    <name type="synonym">Dissostichus amissus</name>
    <dbReference type="NCBI Taxonomy" id="100907"/>
    <lineage>
        <taxon>Eukaryota</taxon>
        <taxon>Metazoa</taxon>
        <taxon>Chordata</taxon>
        <taxon>Craniata</taxon>
        <taxon>Vertebrata</taxon>
        <taxon>Euteleostomi</taxon>
        <taxon>Actinopterygii</taxon>
        <taxon>Neopterygii</taxon>
        <taxon>Teleostei</taxon>
        <taxon>Neoteleostei</taxon>
        <taxon>Acanthomorphata</taxon>
        <taxon>Eupercaria</taxon>
        <taxon>Perciformes</taxon>
        <taxon>Notothenioidei</taxon>
        <taxon>Nototheniidae</taxon>
        <taxon>Dissostichus</taxon>
    </lineage>
</organism>
<sequence>MPVCIMAAPACCRVMKKKDACLHHGCSCVLQSDEEEGCLCIMAAPACCRVMKKKDASLHHGCSCVLQSDEEEGCLSASWLLLRAAE</sequence>
<protein>
    <submittedName>
        <fullName evidence="1">DNA polymerase delta catalytic subunit</fullName>
    </submittedName>
</protein>
<gene>
    <name evidence="1" type="ORF">KUDE01_017607</name>
</gene>
<accession>A0AAD9CEA1</accession>
<comment type="caution">
    <text evidence="1">The sequence shown here is derived from an EMBL/GenBank/DDBJ whole genome shotgun (WGS) entry which is preliminary data.</text>
</comment>
<name>A0AAD9CEA1_DISEL</name>
<dbReference type="AlphaFoldDB" id="A0AAD9CEA1"/>
<keyword evidence="2" id="KW-1185">Reference proteome</keyword>
<evidence type="ECO:0000313" key="2">
    <source>
        <dbReference type="Proteomes" id="UP001228049"/>
    </source>
</evidence>
<dbReference type="Proteomes" id="UP001228049">
    <property type="component" value="Unassembled WGS sequence"/>
</dbReference>